<evidence type="ECO:0000313" key="2">
    <source>
        <dbReference type="EMBL" id="QEE14929.1"/>
    </source>
</evidence>
<dbReference type="InterPro" id="IPR002035">
    <property type="entry name" value="VWF_A"/>
</dbReference>
<dbReference type="SMART" id="SM00327">
    <property type="entry name" value="VWA"/>
    <property type="match status" value="1"/>
</dbReference>
<feature type="domain" description="VWFA" evidence="1">
    <location>
        <begin position="45"/>
        <end position="234"/>
    </location>
</feature>
<dbReference type="EMBL" id="CP042905">
    <property type="protein sequence ID" value="QEE14929.1"/>
    <property type="molecule type" value="Genomic_DNA"/>
</dbReference>
<evidence type="ECO:0000259" key="1">
    <source>
        <dbReference type="PROSITE" id="PS50234"/>
    </source>
</evidence>
<dbReference type="RefSeq" id="WP_147661863.1">
    <property type="nucleotide sequence ID" value="NZ_CP042905.2"/>
</dbReference>
<dbReference type="Gene3D" id="3.40.50.410">
    <property type="entry name" value="von Willebrand factor, type A domain"/>
    <property type="match status" value="1"/>
</dbReference>
<dbReference type="PANTHER" id="PTHR45737:SF6">
    <property type="entry name" value="VON WILLEBRAND FACTOR A DOMAIN-CONTAINING PROTEIN 5A"/>
    <property type="match status" value="1"/>
</dbReference>
<dbReference type="PANTHER" id="PTHR45737">
    <property type="entry name" value="VON WILLEBRAND FACTOR A DOMAIN-CONTAINING PROTEIN 5A"/>
    <property type="match status" value="1"/>
</dbReference>
<evidence type="ECO:0000313" key="3">
    <source>
        <dbReference type="Proteomes" id="UP000321408"/>
    </source>
</evidence>
<keyword evidence="3" id="KW-1185">Reference proteome</keyword>
<protein>
    <submittedName>
        <fullName evidence="2">VWA domain-containing protein</fullName>
    </submittedName>
</protein>
<dbReference type="Proteomes" id="UP000321408">
    <property type="component" value="Chromosome"/>
</dbReference>
<dbReference type="AlphaFoldDB" id="A0A5B9D716"/>
<dbReference type="KEGG" id="psyt:DSAG12_00751"/>
<dbReference type="SUPFAM" id="SSF53300">
    <property type="entry name" value="vWA-like"/>
    <property type="match status" value="1"/>
</dbReference>
<accession>A0A5B9D716</accession>
<name>A0A5B9D716_9ARCH</name>
<reference evidence="2 3" key="1">
    <citation type="journal article" date="2020" name="Nature">
        <title>Isolation of an archaeon at the prokaryote-eukaryote interface.</title>
        <authorList>
            <person name="Imachi H."/>
            <person name="Nobu M.K."/>
            <person name="Nakahara N."/>
            <person name="Morono Y."/>
            <person name="Ogawara M."/>
            <person name="Takaki Y."/>
            <person name="Takano Y."/>
            <person name="Uematsu K."/>
            <person name="Ikuta T."/>
            <person name="Ito M."/>
            <person name="Matsui Y."/>
            <person name="Miyazaki M."/>
            <person name="Murata K."/>
            <person name="Saito Y."/>
            <person name="Sakai S."/>
            <person name="Song C."/>
            <person name="Tasumi E."/>
            <person name="Yamanaka Y."/>
            <person name="Yamaguchi T."/>
            <person name="Kamagata Y."/>
            <person name="Tamaki H."/>
            <person name="Takai K."/>
        </authorList>
    </citation>
    <scope>NUCLEOTIDE SEQUENCE [LARGE SCALE GENOMIC DNA]</scope>
    <source>
        <strain evidence="2 3">MK-D1</strain>
    </source>
</reference>
<sequence length="384" mass="43146">MSNKIPYVNILQSAICIPVSDEVPIALDIKILPDKNIPAESFFGVWLLDVSGSMGGDRLENAKESLIEQIGILPDGTIFNLITFESKVNEIIKDVKITNKSRQEIIKKIQGITERGTTSLYTALEKSLEILRKYSRTNGSLAIRKIILISDGEPTDVHVRSGEENDPNYQKYFMLAKEALEYKSSIDTVGALGEHNVYLMYEIAKLSTGKYIFAENEEELKTKMIIATEQTARIAFSSPTLAVTSITGDIELEDAAQYKPTVIRMPFEKINKRESKAYLRSFEAGDTYQILVKGKIFIDKNNIQTETNVKVLELDFDFGKDGLRETKEIFITFSSDSSKFKLNQDINRKYANVFSQAEEIADCTIRGDAAATQKIQGDETKKID</sequence>
<dbReference type="OrthoDB" id="33260at2157"/>
<dbReference type="InterPro" id="IPR036465">
    <property type="entry name" value="vWFA_dom_sf"/>
</dbReference>
<dbReference type="PROSITE" id="PS50234">
    <property type="entry name" value="VWFA"/>
    <property type="match status" value="1"/>
</dbReference>
<dbReference type="Pfam" id="PF13519">
    <property type="entry name" value="VWA_2"/>
    <property type="match status" value="1"/>
</dbReference>
<gene>
    <name evidence="2" type="ORF">DSAG12_00751</name>
</gene>
<proteinExistence type="predicted"/>
<reference evidence="2 3" key="2">
    <citation type="journal article" date="2024" name="Int. J. Syst. Evol. Microbiol.">
        <title>Promethearchaeum syntrophicum gen. nov., sp. nov., an anaerobic, obligately syntrophic archaeon, the first isolate of the lineage 'Asgard' archaea, and proposal of the new archaeal phylum Promethearchaeota phyl. nov. and kingdom Promethearchaeati regn. nov.</title>
        <authorList>
            <person name="Imachi H."/>
            <person name="Nobu M.K."/>
            <person name="Kato S."/>
            <person name="Takaki Y."/>
            <person name="Miyazaki M."/>
            <person name="Miyata M."/>
            <person name="Ogawara M."/>
            <person name="Saito Y."/>
            <person name="Sakai S."/>
            <person name="Tahara Y.O."/>
            <person name="Takano Y."/>
            <person name="Tasumi E."/>
            <person name="Uematsu K."/>
            <person name="Yoshimura T."/>
            <person name="Itoh T."/>
            <person name="Ohkuma M."/>
            <person name="Takai K."/>
        </authorList>
    </citation>
    <scope>NUCLEOTIDE SEQUENCE [LARGE SCALE GENOMIC DNA]</scope>
    <source>
        <strain evidence="2 3">MK-D1</strain>
    </source>
</reference>
<organism evidence="2 3">
    <name type="scientific">Promethearchaeum syntrophicum</name>
    <dbReference type="NCBI Taxonomy" id="2594042"/>
    <lineage>
        <taxon>Archaea</taxon>
        <taxon>Promethearchaeati</taxon>
        <taxon>Promethearchaeota</taxon>
        <taxon>Promethearchaeia</taxon>
        <taxon>Promethearchaeales</taxon>
        <taxon>Promethearchaeaceae</taxon>
        <taxon>Promethearchaeum</taxon>
    </lineage>
</organism>
<dbReference type="GeneID" id="41328753"/>